<keyword evidence="2" id="KW-1185">Reference proteome</keyword>
<comment type="caution">
    <text evidence="1">The sequence shown here is derived from an EMBL/GenBank/DDBJ whole genome shotgun (WGS) entry which is preliminary data.</text>
</comment>
<dbReference type="Proteomes" id="UP001057753">
    <property type="component" value="Unassembled WGS sequence"/>
</dbReference>
<protein>
    <submittedName>
        <fullName evidence="1">Uncharacterized protein</fullName>
    </submittedName>
</protein>
<dbReference type="EMBL" id="JABXYM010000001">
    <property type="protein sequence ID" value="MCR6095842.1"/>
    <property type="molecule type" value="Genomic_DNA"/>
</dbReference>
<evidence type="ECO:0000313" key="2">
    <source>
        <dbReference type="Proteomes" id="UP001057753"/>
    </source>
</evidence>
<dbReference type="AlphaFoldDB" id="A0A9Q4AZX6"/>
<sequence length="95" mass="11111">MKIRAEDLPEKERALLLSIQTLSRHEKQALWLLIRLSNKDHICIVPRLTSEIQQLIQKGLVTINPSFHTQNKISLFILRKTPFLMKKLQTIGQQK</sequence>
<proteinExistence type="predicted"/>
<name>A0A9Q4AZX6_SALAG</name>
<accession>A0A9Q4AZX6</accession>
<gene>
    <name evidence="1" type="ORF">HXA33_04730</name>
</gene>
<dbReference type="RefSeq" id="WP_257820583.1">
    <property type="nucleotide sequence ID" value="NZ_JABXYM010000001.1"/>
</dbReference>
<evidence type="ECO:0000313" key="1">
    <source>
        <dbReference type="EMBL" id="MCR6095842.1"/>
    </source>
</evidence>
<organism evidence="1 2">
    <name type="scientific">Salipaludibacillus agaradhaerens</name>
    <name type="common">Bacillus agaradhaerens</name>
    <dbReference type="NCBI Taxonomy" id="76935"/>
    <lineage>
        <taxon>Bacteria</taxon>
        <taxon>Bacillati</taxon>
        <taxon>Bacillota</taxon>
        <taxon>Bacilli</taxon>
        <taxon>Bacillales</taxon>
        <taxon>Bacillaceae</taxon>
    </lineage>
</organism>
<reference evidence="1" key="1">
    <citation type="submission" date="2020-06" db="EMBL/GenBank/DDBJ databases">
        <title>Insight into the genomes of haloalkaliphilic bacilli from Kenyan soda lakes.</title>
        <authorList>
            <person name="Mwirichia R."/>
            <person name="Villamizar G.C."/>
            <person name="Poehlein A."/>
            <person name="Mugweru J."/>
            <person name="Kipnyargis A."/>
            <person name="Kiplimo D."/>
            <person name="Orwa P."/>
            <person name="Daniel R."/>
        </authorList>
    </citation>
    <scope>NUCLEOTIDE SEQUENCE</scope>
    <source>
        <strain evidence="1">B1096_S55</strain>
    </source>
</reference>